<evidence type="ECO:0000313" key="5">
    <source>
        <dbReference type="EMBL" id="KQK17030.1"/>
    </source>
</evidence>
<dbReference type="PROSITE" id="PS50985">
    <property type="entry name" value="GRAS"/>
    <property type="match status" value="1"/>
</dbReference>
<dbReference type="PANTHER" id="PTHR31636">
    <property type="entry name" value="OSJNBA0084A10.13 PROTEIN-RELATED"/>
    <property type="match status" value="1"/>
</dbReference>
<dbReference type="Proteomes" id="UP000008810">
    <property type="component" value="Chromosome 1"/>
</dbReference>
<dbReference type="GO" id="GO:0005634">
    <property type="term" value="C:nucleus"/>
    <property type="evidence" value="ECO:0000318"/>
    <property type="project" value="GO_Central"/>
</dbReference>
<dbReference type="InParanoid" id="A0A0Q3NHV1"/>
<feature type="region of interest" description="VHIID" evidence="3">
    <location>
        <begin position="139"/>
        <end position="204"/>
    </location>
</feature>
<feature type="region of interest" description="Disordered" evidence="4">
    <location>
        <begin position="1"/>
        <end position="45"/>
    </location>
</feature>
<keyword evidence="1" id="KW-0805">Transcription regulation</keyword>
<evidence type="ECO:0000256" key="1">
    <source>
        <dbReference type="ARBA" id="ARBA00023015"/>
    </source>
</evidence>
<comment type="caution">
    <text evidence="3">Lacks conserved residue(s) required for the propagation of feature annotation.</text>
</comment>
<feature type="compositionally biased region" description="Low complexity" evidence="4">
    <location>
        <begin position="20"/>
        <end position="38"/>
    </location>
</feature>
<evidence type="ECO:0000256" key="3">
    <source>
        <dbReference type="PROSITE-ProRule" id="PRU01191"/>
    </source>
</evidence>
<feature type="non-terminal residue" evidence="5">
    <location>
        <position position="1"/>
    </location>
</feature>
<sequence length="468" mass="51418">PSTGPAASSPLIETVPPPSTQAAATTNTNTNNRVNPSTYTSHSLQPAMSLHERAAIRLVHMLVTCAAAIQAGDYGAAATYLIEARTILVNTIPTSSGIGRVTIHFATALAHRLNSASPNSSLSPSSSSPSANNHASEQYRQFYDQVPHLKFAHFTANQAFLEAFRGHDRVHIIDLAIMCGLQWLSLIKAFSIWPGGPPSIRITGVGPTHTGSRDELREVGLMLTEHARVLNVPFSFHIVTGDNLEGLKPWMFHLVQGEAIAVNSICQLHRLLVDPDAASTSLPPPIDTVLGWITSMRPKVFTVVEQEADHNKPTLVERFTNALFYYGAMFDSMEAVATRSRTGAAERGAEVHLKREIFNIVCNEGSSRVERHETLPRWRARLRRAGLAQVPLRPNNLRHASMLLHDLSGDGYHVMERGDGLMLAWHNNPLFSVSVWHIMEEELEDNKNKVVRRSSTHLATAGAMLSMQ</sequence>
<reference evidence="5 6" key="1">
    <citation type="journal article" date="2010" name="Nature">
        <title>Genome sequencing and analysis of the model grass Brachypodium distachyon.</title>
        <authorList>
            <consortium name="International Brachypodium Initiative"/>
        </authorList>
    </citation>
    <scope>NUCLEOTIDE SEQUENCE [LARGE SCALE GENOMIC DNA]</scope>
    <source>
        <strain evidence="5 6">Bd21</strain>
    </source>
</reference>
<dbReference type="ExpressionAtlas" id="A0A0Q3NHV1">
    <property type="expression patterns" value="baseline"/>
</dbReference>
<dbReference type="GO" id="GO:0043565">
    <property type="term" value="F:sequence-specific DNA binding"/>
    <property type="evidence" value="ECO:0000318"/>
    <property type="project" value="GO_Central"/>
</dbReference>
<dbReference type="GO" id="GO:0003700">
    <property type="term" value="F:DNA-binding transcription factor activity"/>
    <property type="evidence" value="ECO:0000318"/>
    <property type="project" value="GO_Central"/>
</dbReference>
<keyword evidence="7" id="KW-1185">Reference proteome</keyword>
<proteinExistence type="inferred from homology"/>
<accession>A0A0Q3NHV1</accession>
<feature type="region of interest" description="SAW" evidence="3">
    <location>
        <begin position="362"/>
        <end position="437"/>
    </location>
</feature>
<organism evidence="5">
    <name type="scientific">Brachypodium distachyon</name>
    <name type="common">Purple false brome</name>
    <name type="synonym">Trachynia distachya</name>
    <dbReference type="NCBI Taxonomy" id="15368"/>
    <lineage>
        <taxon>Eukaryota</taxon>
        <taxon>Viridiplantae</taxon>
        <taxon>Streptophyta</taxon>
        <taxon>Embryophyta</taxon>
        <taxon>Tracheophyta</taxon>
        <taxon>Spermatophyta</taxon>
        <taxon>Magnoliopsida</taxon>
        <taxon>Liliopsida</taxon>
        <taxon>Poales</taxon>
        <taxon>Poaceae</taxon>
        <taxon>BOP clade</taxon>
        <taxon>Pooideae</taxon>
        <taxon>Stipodae</taxon>
        <taxon>Brachypodieae</taxon>
        <taxon>Brachypodium</taxon>
    </lineage>
</organism>
<evidence type="ECO:0000313" key="6">
    <source>
        <dbReference type="EnsemblPlants" id="KQK17030"/>
    </source>
</evidence>
<feature type="short sequence motif" description="VHIID" evidence="3">
    <location>
        <begin position="170"/>
        <end position="174"/>
    </location>
</feature>
<dbReference type="GO" id="GO:0006355">
    <property type="term" value="P:regulation of DNA-templated transcription"/>
    <property type="evidence" value="ECO:0000318"/>
    <property type="project" value="GO_Central"/>
</dbReference>
<evidence type="ECO:0000313" key="7">
    <source>
        <dbReference type="Proteomes" id="UP000008810"/>
    </source>
</evidence>
<feature type="region of interest" description="Leucine repeat II (LRII)" evidence="3">
    <location>
        <begin position="218"/>
        <end position="250"/>
    </location>
</feature>
<dbReference type="AlphaFoldDB" id="A0A0Q3NHV1"/>
<evidence type="ECO:0000256" key="4">
    <source>
        <dbReference type="SAM" id="MobiDB-lite"/>
    </source>
</evidence>
<reference evidence="6" key="3">
    <citation type="submission" date="2018-08" db="UniProtKB">
        <authorList>
            <consortium name="EnsemblPlants"/>
        </authorList>
    </citation>
    <scope>IDENTIFICATION</scope>
    <source>
        <strain evidence="6">cv. Bd21</strain>
    </source>
</reference>
<dbReference type="InterPro" id="IPR005202">
    <property type="entry name" value="TF_GRAS"/>
</dbReference>
<protein>
    <submittedName>
        <fullName evidence="5 6">Uncharacterized protein</fullName>
    </submittedName>
</protein>
<dbReference type="STRING" id="15368.A0A0Q3NHV1"/>
<dbReference type="EMBL" id="CM000880">
    <property type="protein sequence ID" value="KQK17030.1"/>
    <property type="molecule type" value="Genomic_DNA"/>
</dbReference>
<feature type="short sequence motif" description="LXXLL motif" evidence="3">
    <location>
        <begin position="268"/>
        <end position="272"/>
    </location>
</feature>
<name>A0A0Q3NHV1_BRADI</name>
<keyword evidence="2" id="KW-0804">Transcription</keyword>
<dbReference type="Gramene" id="KQK17030">
    <property type="protein sequence ID" value="KQK17030"/>
    <property type="gene ID" value="BRADI_1g32070v3"/>
</dbReference>
<gene>
    <name evidence="5" type="ORF">BRADI_1g32070v3</name>
</gene>
<reference evidence="5" key="2">
    <citation type="submission" date="2017-06" db="EMBL/GenBank/DDBJ databases">
        <title>WGS assembly of Brachypodium distachyon.</title>
        <authorList>
            <consortium name="The International Brachypodium Initiative"/>
            <person name="Lucas S."/>
            <person name="Harmon-Smith M."/>
            <person name="Lail K."/>
            <person name="Tice H."/>
            <person name="Grimwood J."/>
            <person name="Bruce D."/>
            <person name="Barry K."/>
            <person name="Shu S."/>
            <person name="Lindquist E."/>
            <person name="Wang M."/>
            <person name="Pitluck S."/>
            <person name="Vogel J.P."/>
            <person name="Garvin D.F."/>
            <person name="Mockler T.C."/>
            <person name="Schmutz J."/>
            <person name="Rokhsar D."/>
            <person name="Bevan M.W."/>
        </authorList>
    </citation>
    <scope>NUCLEOTIDE SEQUENCE</scope>
    <source>
        <strain evidence="5">Bd21</strain>
    </source>
</reference>
<dbReference type="EnsemblPlants" id="KQK17030">
    <property type="protein sequence ID" value="KQK17030"/>
    <property type="gene ID" value="BRADI_1g32070v3"/>
</dbReference>
<dbReference type="OrthoDB" id="631113at2759"/>
<dbReference type="Pfam" id="PF03514">
    <property type="entry name" value="GRAS"/>
    <property type="match status" value="1"/>
</dbReference>
<comment type="similarity">
    <text evidence="3">Belongs to the GRAS family.</text>
</comment>
<evidence type="ECO:0000256" key="2">
    <source>
        <dbReference type="ARBA" id="ARBA00023163"/>
    </source>
</evidence>